<dbReference type="GO" id="GO:0031434">
    <property type="term" value="F:mitogen-activated protein kinase kinase binding"/>
    <property type="evidence" value="ECO:0007669"/>
    <property type="project" value="TreeGrafter"/>
</dbReference>
<dbReference type="GO" id="GO:0004672">
    <property type="term" value="F:protein kinase activity"/>
    <property type="evidence" value="ECO:0007669"/>
    <property type="project" value="InterPro"/>
</dbReference>
<evidence type="ECO:0000313" key="3">
    <source>
        <dbReference type="EMBL" id="CAH1104946.1"/>
    </source>
</evidence>
<dbReference type="PROSITE" id="PS50011">
    <property type="entry name" value="PROTEIN_KINASE_DOM"/>
    <property type="match status" value="1"/>
</dbReference>
<reference evidence="3" key="1">
    <citation type="submission" date="2022-01" db="EMBL/GenBank/DDBJ databases">
        <authorList>
            <person name="King R."/>
        </authorList>
    </citation>
    <scope>NUCLEOTIDE SEQUENCE</scope>
</reference>
<dbReference type="SUPFAM" id="SSF56112">
    <property type="entry name" value="Protein kinase-like (PK-like)"/>
    <property type="match status" value="1"/>
</dbReference>
<dbReference type="SMART" id="SM00220">
    <property type="entry name" value="S_TKc"/>
    <property type="match status" value="1"/>
</dbReference>
<dbReference type="AlphaFoldDB" id="A0A9P0GBJ7"/>
<evidence type="ECO:0000256" key="1">
    <source>
        <dbReference type="ARBA" id="ARBA00038180"/>
    </source>
</evidence>
<dbReference type="Gene3D" id="3.30.200.20">
    <property type="entry name" value="Phosphorylase Kinase, domain 1"/>
    <property type="match status" value="1"/>
</dbReference>
<protein>
    <recommendedName>
        <fullName evidence="2">Protein kinase domain-containing protein</fullName>
    </recommendedName>
</protein>
<organism evidence="3 4">
    <name type="scientific">Psylliodes chrysocephalus</name>
    <dbReference type="NCBI Taxonomy" id="3402493"/>
    <lineage>
        <taxon>Eukaryota</taxon>
        <taxon>Metazoa</taxon>
        <taxon>Ecdysozoa</taxon>
        <taxon>Arthropoda</taxon>
        <taxon>Hexapoda</taxon>
        <taxon>Insecta</taxon>
        <taxon>Pterygota</taxon>
        <taxon>Neoptera</taxon>
        <taxon>Endopterygota</taxon>
        <taxon>Coleoptera</taxon>
        <taxon>Polyphaga</taxon>
        <taxon>Cucujiformia</taxon>
        <taxon>Chrysomeloidea</taxon>
        <taxon>Chrysomelidae</taxon>
        <taxon>Galerucinae</taxon>
        <taxon>Alticini</taxon>
        <taxon>Psylliodes</taxon>
    </lineage>
</organism>
<dbReference type="Gene3D" id="1.10.510.10">
    <property type="entry name" value="Transferase(Phosphotransferase) domain 1"/>
    <property type="match status" value="1"/>
</dbReference>
<dbReference type="CDD" id="cd13976">
    <property type="entry name" value="PK_TRB"/>
    <property type="match status" value="1"/>
</dbReference>
<evidence type="ECO:0000259" key="2">
    <source>
        <dbReference type="PROSITE" id="PS50011"/>
    </source>
</evidence>
<dbReference type="Pfam" id="PF00069">
    <property type="entry name" value="Pkinase"/>
    <property type="match status" value="1"/>
</dbReference>
<dbReference type="GO" id="GO:0005634">
    <property type="term" value="C:nucleus"/>
    <property type="evidence" value="ECO:0007669"/>
    <property type="project" value="TreeGrafter"/>
</dbReference>
<sequence length="345" mass="39663">MQNVRIHEPQTGGRRVIDKIVEVSLSSGDPLVKLRVPQPRDLECRVPRVTSDRSRHVPLGPNSSEKLLQSSIIADKYQLFEQVEGSSLYRCMDINSKEELVCKIVSRESHSLVSAHYKLDFNSRISSIHEVIARNRYLYLIFPKAHGDLHSYVRSRKRLRESEAKKLFRQIAETVQVCHENGIVLRDLKLRKFVFADQHRTELKLESLEDAVVLEEPDSDWLHDKRGCPAYVSPEILKAGAHYSGKAADMWSLGVILYTMLVGRYPFNDSEHASLFAKISRGHFVIPECLSARARCLIRSLLRREPSERITSDDILYHPWLAKEDRDWSSKACDQLVPESSLYDD</sequence>
<dbReference type="PANTHER" id="PTHR22961:SF13">
    <property type="entry name" value="TRIBBLES"/>
    <property type="match status" value="1"/>
</dbReference>
<comment type="similarity">
    <text evidence="1">Belongs to the protein kinase superfamily. CAMK Ser/Thr protein kinase family. Tribbles subfamily.</text>
</comment>
<proteinExistence type="inferred from homology"/>
<dbReference type="Proteomes" id="UP001153636">
    <property type="component" value="Chromosome 18"/>
</dbReference>
<dbReference type="OrthoDB" id="410920at2759"/>
<dbReference type="InterPro" id="IPR000719">
    <property type="entry name" value="Prot_kinase_dom"/>
</dbReference>
<dbReference type="FunFam" id="1.10.510.10:FF:000153">
    <property type="entry name" value="Tribbles homolog 2"/>
    <property type="match status" value="1"/>
</dbReference>
<dbReference type="InterPro" id="IPR024104">
    <property type="entry name" value="Tribbles/Ser_Thr_kinase_40"/>
</dbReference>
<dbReference type="InterPro" id="IPR011009">
    <property type="entry name" value="Kinase-like_dom_sf"/>
</dbReference>
<dbReference type="PANTHER" id="PTHR22961">
    <property type="entry name" value="SER/THR PROTEIN KINASE-TRB"/>
    <property type="match status" value="1"/>
</dbReference>
<keyword evidence="4" id="KW-1185">Reference proteome</keyword>
<dbReference type="EMBL" id="OV651830">
    <property type="protein sequence ID" value="CAH1104946.1"/>
    <property type="molecule type" value="Genomic_DNA"/>
</dbReference>
<dbReference type="GO" id="GO:0032436">
    <property type="term" value="P:positive regulation of proteasomal ubiquitin-dependent protein catabolic process"/>
    <property type="evidence" value="ECO:0007669"/>
    <property type="project" value="TreeGrafter"/>
</dbReference>
<name>A0A9P0GBJ7_9CUCU</name>
<feature type="domain" description="Protein kinase" evidence="2">
    <location>
        <begin position="74"/>
        <end position="321"/>
    </location>
</feature>
<dbReference type="GO" id="GO:0005524">
    <property type="term" value="F:ATP binding"/>
    <property type="evidence" value="ECO:0007669"/>
    <property type="project" value="InterPro"/>
</dbReference>
<accession>A0A9P0GBJ7</accession>
<evidence type="ECO:0000313" key="4">
    <source>
        <dbReference type="Proteomes" id="UP001153636"/>
    </source>
</evidence>
<gene>
    <name evidence="3" type="ORF">PSYICH_LOCUS6113</name>
</gene>